<feature type="compositionally biased region" description="Polar residues" evidence="1">
    <location>
        <begin position="196"/>
        <end position="210"/>
    </location>
</feature>
<feature type="compositionally biased region" description="Basic and acidic residues" evidence="1">
    <location>
        <begin position="43"/>
        <end position="57"/>
    </location>
</feature>
<protein>
    <submittedName>
        <fullName evidence="2">Uncharacterized protein</fullName>
    </submittedName>
</protein>
<organism evidence="2 3">
    <name type="scientific">Pleurodeles waltl</name>
    <name type="common">Iberian ribbed newt</name>
    <dbReference type="NCBI Taxonomy" id="8319"/>
    <lineage>
        <taxon>Eukaryota</taxon>
        <taxon>Metazoa</taxon>
        <taxon>Chordata</taxon>
        <taxon>Craniata</taxon>
        <taxon>Vertebrata</taxon>
        <taxon>Euteleostomi</taxon>
        <taxon>Amphibia</taxon>
        <taxon>Batrachia</taxon>
        <taxon>Caudata</taxon>
        <taxon>Salamandroidea</taxon>
        <taxon>Salamandridae</taxon>
        <taxon>Pleurodelinae</taxon>
        <taxon>Pleurodeles</taxon>
    </lineage>
</organism>
<accession>A0AAV7UB07</accession>
<comment type="caution">
    <text evidence="2">The sequence shown here is derived from an EMBL/GenBank/DDBJ whole genome shotgun (WGS) entry which is preliminary data.</text>
</comment>
<sequence>MDGSKGGRVVLQWLDSHEGSPEGRLLPAGRLTQPRPRRVLRPCQERAQEESPRHLPADEVLWQATRGPGSPQVSAHSYSPRQRVDGSSRPECPVQVPTRPESAPAGARDLRAIPARGESHRRAAQGATPRPGAVLARLVRSSPRAAQPGRGWAGGRGTRESRSGIRLPAPPGEFRGSEPQRLWGISGRSEGDSPMLLQNRSLHVQGSRSSEPGLDCAPLRAPR</sequence>
<evidence type="ECO:0000256" key="1">
    <source>
        <dbReference type="SAM" id="MobiDB-lite"/>
    </source>
</evidence>
<dbReference type="Proteomes" id="UP001066276">
    <property type="component" value="Chromosome 3_1"/>
</dbReference>
<gene>
    <name evidence="2" type="ORF">NDU88_003030</name>
</gene>
<reference evidence="2" key="1">
    <citation type="journal article" date="2022" name="bioRxiv">
        <title>Sequencing and chromosome-scale assembly of the giantPleurodeles waltlgenome.</title>
        <authorList>
            <person name="Brown T."/>
            <person name="Elewa A."/>
            <person name="Iarovenko S."/>
            <person name="Subramanian E."/>
            <person name="Araus A.J."/>
            <person name="Petzold A."/>
            <person name="Susuki M."/>
            <person name="Suzuki K.-i.T."/>
            <person name="Hayashi T."/>
            <person name="Toyoda A."/>
            <person name="Oliveira C."/>
            <person name="Osipova E."/>
            <person name="Leigh N.D."/>
            <person name="Simon A."/>
            <person name="Yun M.H."/>
        </authorList>
    </citation>
    <scope>NUCLEOTIDE SEQUENCE</scope>
    <source>
        <strain evidence="2">20211129_DDA</strain>
        <tissue evidence="2">Liver</tissue>
    </source>
</reference>
<dbReference type="EMBL" id="JANPWB010000005">
    <property type="protein sequence ID" value="KAJ1186247.1"/>
    <property type="molecule type" value="Genomic_DNA"/>
</dbReference>
<evidence type="ECO:0000313" key="3">
    <source>
        <dbReference type="Proteomes" id="UP001066276"/>
    </source>
</evidence>
<dbReference type="AlphaFoldDB" id="A0AAV7UB07"/>
<keyword evidence="3" id="KW-1185">Reference proteome</keyword>
<feature type="region of interest" description="Disordered" evidence="1">
    <location>
        <begin position="1"/>
        <end position="223"/>
    </location>
</feature>
<proteinExistence type="predicted"/>
<evidence type="ECO:0000313" key="2">
    <source>
        <dbReference type="EMBL" id="KAJ1186247.1"/>
    </source>
</evidence>
<name>A0AAV7UB07_PLEWA</name>
<feature type="compositionally biased region" description="Polar residues" evidence="1">
    <location>
        <begin position="71"/>
        <end position="80"/>
    </location>
</feature>